<accession>A0ABZ2MCX8</accession>
<evidence type="ECO:0000313" key="2">
    <source>
        <dbReference type="EMBL" id="WXB20384.1"/>
    </source>
</evidence>
<dbReference type="RefSeq" id="WP_394825279.1">
    <property type="nucleotide sequence ID" value="NZ_CP089984.1"/>
</dbReference>
<dbReference type="Proteomes" id="UP001370348">
    <property type="component" value="Chromosome"/>
</dbReference>
<proteinExistence type="predicted"/>
<evidence type="ECO:0000313" key="3">
    <source>
        <dbReference type="Proteomes" id="UP001370348"/>
    </source>
</evidence>
<feature type="region of interest" description="Disordered" evidence="1">
    <location>
        <begin position="243"/>
        <end position="266"/>
    </location>
</feature>
<keyword evidence="3" id="KW-1185">Reference proteome</keyword>
<name>A0ABZ2MCX8_9BACT</name>
<feature type="compositionally biased region" description="Gly residues" evidence="1">
    <location>
        <begin position="322"/>
        <end position="340"/>
    </location>
</feature>
<organism evidence="2 3">
    <name type="scientific">Pendulispora albinea</name>
    <dbReference type="NCBI Taxonomy" id="2741071"/>
    <lineage>
        <taxon>Bacteria</taxon>
        <taxon>Pseudomonadati</taxon>
        <taxon>Myxococcota</taxon>
        <taxon>Myxococcia</taxon>
        <taxon>Myxococcales</taxon>
        <taxon>Sorangiineae</taxon>
        <taxon>Pendulisporaceae</taxon>
        <taxon>Pendulispora</taxon>
    </lineage>
</organism>
<feature type="region of interest" description="Disordered" evidence="1">
    <location>
        <begin position="151"/>
        <end position="228"/>
    </location>
</feature>
<dbReference type="PROSITE" id="PS51257">
    <property type="entry name" value="PROKAR_LIPOPROTEIN"/>
    <property type="match status" value="1"/>
</dbReference>
<sequence length="371" mass="35040">MRFYHTAWLGALTVIACSSQEVDAGGRTARGNEHVSGMDDGGAPDGDAPDATPGVRLTPSNLPPDICDRPGAGELNVPANTSAALDPGVPCDALVPQRSGLPSICVRKYSKVQIAGTLALRGSSSWPASSAVAIVATDAFLLTGSIAASGTKGTSIHPPAAPDGRGNGGFYGGGAGHATAGARSGGSPAGQGGPAYPTSGTELAAGSNGGEGESFGPPPGERGKGGGAIQLVSCGTFELMGSVDGGGGSGGDGHRSLSGGSGGGGGGSGGTLLIEALRITGTGAALRSLGGNGGWGGDTFAGNPGGSGGSGGTGSAPPTPGYPGGIGPTRHGGPGGGGASVGFIRLNVPAGTPIPNLNADPPASLGTVPTH</sequence>
<feature type="region of interest" description="Disordered" evidence="1">
    <location>
        <begin position="25"/>
        <end position="61"/>
    </location>
</feature>
<dbReference type="EMBL" id="CP089984">
    <property type="protein sequence ID" value="WXB20384.1"/>
    <property type="molecule type" value="Genomic_DNA"/>
</dbReference>
<feature type="compositionally biased region" description="Gly residues" evidence="1">
    <location>
        <begin position="297"/>
        <end position="314"/>
    </location>
</feature>
<reference evidence="2 3" key="1">
    <citation type="submission" date="2021-12" db="EMBL/GenBank/DDBJ databases">
        <title>Discovery of the Pendulisporaceae a myxobacterial family with distinct sporulation behavior and unique specialized metabolism.</title>
        <authorList>
            <person name="Garcia R."/>
            <person name="Popoff A."/>
            <person name="Bader C.D."/>
            <person name="Loehr J."/>
            <person name="Walesch S."/>
            <person name="Walt C."/>
            <person name="Boldt J."/>
            <person name="Bunk B."/>
            <person name="Haeckl F.J.F.P.J."/>
            <person name="Gunesch A.P."/>
            <person name="Birkelbach J."/>
            <person name="Nuebel U."/>
            <person name="Pietschmann T."/>
            <person name="Bach T."/>
            <person name="Mueller R."/>
        </authorList>
    </citation>
    <scope>NUCLEOTIDE SEQUENCE [LARGE SCALE GENOMIC DNA]</scope>
    <source>
        <strain evidence="2 3">MSr11954</strain>
    </source>
</reference>
<evidence type="ECO:0000256" key="1">
    <source>
        <dbReference type="SAM" id="MobiDB-lite"/>
    </source>
</evidence>
<feature type="region of interest" description="Disordered" evidence="1">
    <location>
        <begin position="297"/>
        <end position="340"/>
    </location>
</feature>
<gene>
    <name evidence="2" type="ORF">LZC94_48505</name>
</gene>
<feature type="compositionally biased region" description="Gly residues" evidence="1">
    <location>
        <begin position="183"/>
        <end position="193"/>
    </location>
</feature>
<evidence type="ECO:0008006" key="4">
    <source>
        <dbReference type="Google" id="ProtNLM"/>
    </source>
</evidence>
<protein>
    <recommendedName>
        <fullName evidence="4">Lipoprotein</fullName>
    </recommendedName>
</protein>
<feature type="compositionally biased region" description="Gly residues" evidence="1">
    <location>
        <begin position="165"/>
        <end position="176"/>
    </location>
</feature>
<feature type="compositionally biased region" description="Low complexity" evidence="1">
    <location>
        <begin position="45"/>
        <end position="54"/>
    </location>
</feature>